<dbReference type="HOGENOM" id="CLU_013985_18_0_10"/>
<accession>L0FWT5</accession>
<keyword evidence="1 4" id="KW-0808">Transferase</keyword>
<protein>
    <submittedName>
        <fullName evidence="4">Acetyltransferase</fullName>
    </submittedName>
</protein>
<organism evidence="4 5">
    <name type="scientific">Echinicola vietnamensis (strain DSM 17526 / LMG 23754 / KMM 6221)</name>
    <dbReference type="NCBI Taxonomy" id="926556"/>
    <lineage>
        <taxon>Bacteria</taxon>
        <taxon>Pseudomonadati</taxon>
        <taxon>Bacteroidota</taxon>
        <taxon>Cytophagia</taxon>
        <taxon>Cytophagales</taxon>
        <taxon>Cyclobacteriaceae</taxon>
        <taxon>Echinicola</taxon>
    </lineage>
</organism>
<sequence>MGDLTLVEVASDEIRQLQEISKKTFHETFSGSNTEGDMKKYLEENFTEAKLKSEYSDTNSKFYFAKMEGIVVGYLKVNFGLSQTELKDERSLEIERIYVLSEFHGKMIGQFLFDQAIHLAVLKNLEYIWLGVREENSRAIAFYKKNGFVEFDKHVFILGEDKQTDILMKLTL</sequence>
<evidence type="ECO:0000313" key="5">
    <source>
        <dbReference type="Proteomes" id="UP000010796"/>
    </source>
</evidence>
<dbReference type="KEGG" id="evi:Echvi_0822"/>
<dbReference type="Proteomes" id="UP000010796">
    <property type="component" value="Chromosome"/>
</dbReference>
<keyword evidence="2" id="KW-0012">Acyltransferase</keyword>
<proteinExistence type="predicted"/>
<dbReference type="Gene3D" id="3.40.630.30">
    <property type="match status" value="1"/>
</dbReference>
<dbReference type="InterPro" id="IPR016181">
    <property type="entry name" value="Acyl_CoA_acyltransferase"/>
</dbReference>
<dbReference type="InterPro" id="IPR051556">
    <property type="entry name" value="N-term/lysine_N-AcTrnsfr"/>
</dbReference>
<dbReference type="RefSeq" id="WP_015264660.1">
    <property type="nucleotide sequence ID" value="NC_019904.1"/>
</dbReference>
<feature type="domain" description="N-acetyltransferase" evidence="3">
    <location>
        <begin position="4"/>
        <end position="172"/>
    </location>
</feature>
<dbReference type="Pfam" id="PF00583">
    <property type="entry name" value="Acetyltransf_1"/>
    <property type="match status" value="1"/>
</dbReference>
<evidence type="ECO:0000313" key="4">
    <source>
        <dbReference type="EMBL" id="AGA77095.1"/>
    </source>
</evidence>
<dbReference type="PATRIC" id="fig|926556.3.peg.831"/>
<dbReference type="PANTHER" id="PTHR42919">
    <property type="entry name" value="N-ALPHA-ACETYLTRANSFERASE"/>
    <property type="match status" value="1"/>
</dbReference>
<evidence type="ECO:0000259" key="3">
    <source>
        <dbReference type="PROSITE" id="PS51186"/>
    </source>
</evidence>
<dbReference type="GO" id="GO:0016747">
    <property type="term" value="F:acyltransferase activity, transferring groups other than amino-acyl groups"/>
    <property type="evidence" value="ECO:0007669"/>
    <property type="project" value="InterPro"/>
</dbReference>
<keyword evidence="5" id="KW-1185">Reference proteome</keyword>
<dbReference type="SUPFAM" id="SSF55729">
    <property type="entry name" value="Acyl-CoA N-acyltransferases (Nat)"/>
    <property type="match status" value="1"/>
</dbReference>
<dbReference type="EMBL" id="CP003346">
    <property type="protein sequence ID" value="AGA77095.1"/>
    <property type="molecule type" value="Genomic_DNA"/>
</dbReference>
<dbReference type="CDD" id="cd04301">
    <property type="entry name" value="NAT_SF"/>
    <property type="match status" value="1"/>
</dbReference>
<name>L0FWT5_ECHVK</name>
<gene>
    <name evidence="4" type="ordered locus">Echvi_0822</name>
</gene>
<dbReference type="PANTHER" id="PTHR42919:SF8">
    <property type="entry name" value="N-ALPHA-ACETYLTRANSFERASE 50"/>
    <property type="match status" value="1"/>
</dbReference>
<evidence type="ECO:0000256" key="1">
    <source>
        <dbReference type="ARBA" id="ARBA00022679"/>
    </source>
</evidence>
<dbReference type="InterPro" id="IPR000182">
    <property type="entry name" value="GNAT_dom"/>
</dbReference>
<reference evidence="5" key="1">
    <citation type="submission" date="2012-02" db="EMBL/GenBank/DDBJ databases">
        <title>The complete genome of Echinicola vietnamensis DSM 17526.</title>
        <authorList>
            <person name="Lucas S."/>
            <person name="Copeland A."/>
            <person name="Lapidus A."/>
            <person name="Glavina del Rio T."/>
            <person name="Dalin E."/>
            <person name="Tice H."/>
            <person name="Bruce D."/>
            <person name="Goodwin L."/>
            <person name="Pitluck S."/>
            <person name="Peters L."/>
            <person name="Ovchinnikova G."/>
            <person name="Teshima H."/>
            <person name="Kyrpides N."/>
            <person name="Mavromatis K."/>
            <person name="Ivanova N."/>
            <person name="Brettin T."/>
            <person name="Detter J.C."/>
            <person name="Han C."/>
            <person name="Larimer F."/>
            <person name="Land M."/>
            <person name="Hauser L."/>
            <person name="Markowitz V."/>
            <person name="Cheng J.-F."/>
            <person name="Hugenholtz P."/>
            <person name="Woyke T."/>
            <person name="Wu D."/>
            <person name="Brambilla E."/>
            <person name="Klenk H.-P."/>
            <person name="Eisen J.A."/>
        </authorList>
    </citation>
    <scope>NUCLEOTIDE SEQUENCE [LARGE SCALE GENOMIC DNA]</scope>
    <source>
        <strain evidence="5">DSM 17526 / LMG 23754 / KMM 6221</strain>
    </source>
</reference>
<dbReference type="PROSITE" id="PS51186">
    <property type="entry name" value="GNAT"/>
    <property type="match status" value="1"/>
</dbReference>
<dbReference type="AlphaFoldDB" id="L0FWT5"/>
<dbReference type="OrthoDB" id="7205533at2"/>
<evidence type="ECO:0000256" key="2">
    <source>
        <dbReference type="ARBA" id="ARBA00023315"/>
    </source>
</evidence>
<dbReference type="eggNOG" id="COG0456">
    <property type="taxonomic scope" value="Bacteria"/>
</dbReference>